<dbReference type="Gene3D" id="3.40.50.1820">
    <property type="entry name" value="alpha/beta hydrolase"/>
    <property type="match status" value="1"/>
</dbReference>
<evidence type="ECO:0008006" key="2">
    <source>
        <dbReference type="Google" id="ProtNLM"/>
    </source>
</evidence>
<proteinExistence type="predicted"/>
<reference evidence="1" key="1">
    <citation type="submission" date="2018-05" db="EMBL/GenBank/DDBJ databases">
        <authorList>
            <person name="Lanie J.A."/>
            <person name="Ng W.-L."/>
            <person name="Kazmierczak K.M."/>
            <person name="Andrzejewski T.M."/>
            <person name="Davidsen T.M."/>
            <person name="Wayne K.J."/>
            <person name="Tettelin H."/>
            <person name="Glass J.I."/>
            <person name="Rusch D."/>
            <person name="Podicherti R."/>
            <person name="Tsui H.-C.T."/>
            <person name="Winkler M.E."/>
        </authorList>
    </citation>
    <scope>NUCLEOTIDE SEQUENCE</scope>
</reference>
<feature type="non-terminal residue" evidence="1">
    <location>
        <position position="237"/>
    </location>
</feature>
<evidence type="ECO:0000313" key="1">
    <source>
        <dbReference type="EMBL" id="SVE40547.1"/>
    </source>
</evidence>
<feature type="non-terminal residue" evidence="1">
    <location>
        <position position="1"/>
    </location>
</feature>
<sequence length="237" mass="26715">EELLQMRENVINSIWRGADGFPTQLPDSVKKTSVRGFSAILGVDKITVEMKHGVDSIIYLLHPRGESNNELVVYHDGHSRCGTTQQAIDGTTWQMNKGCEPVRFDNKQIDFLLDRGYTVLRVHMPLYGENNHPVITVPDCQGSNGVCNDWRGNNDFSHGCDPGDPRCVRFQMIEGEESKLVLHNQFHVLESDDFSPISYYVEPIAVALNYVDKNFDYSKYHMIGLSGGGWTTVIYSA</sequence>
<organism evidence="1">
    <name type="scientific">marine metagenome</name>
    <dbReference type="NCBI Taxonomy" id="408172"/>
    <lineage>
        <taxon>unclassified sequences</taxon>
        <taxon>metagenomes</taxon>
        <taxon>ecological metagenomes</taxon>
    </lineage>
</organism>
<gene>
    <name evidence="1" type="ORF">METZ01_LOCUS493401</name>
</gene>
<dbReference type="EMBL" id="UINC01215043">
    <property type="protein sequence ID" value="SVE40547.1"/>
    <property type="molecule type" value="Genomic_DNA"/>
</dbReference>
<protein>
    <recommendedName>
        <fullName evidence="2">Acetyl xylan esterase domain-containing protein</fullName>
    </recommendedName>
</protein>
<name>A0A383D7L1_9ZZZZ</name>
<dbReference type="AlphaFoldDB" id="A0A383D7L1"/>
<dbReference type="InterPro" id="IPR029058">
    <property type="entry name" value="AB_hydrolase_fold"/>
</dbReference>
<dbReference type="SUPFAM" id="SSF53474">
    <property type="entry name" value="alpha/beta-Hydrolases"/>
    <property type="match status" value="1"/>
</dbReference>
<accession>A0A383D7L1</accession>